<reference evidence="1 2" key="1">
    <citation type="submission" date="2015-08" db="EMBL/GenBank/DDBJ databases">
        <title>Next Generation Sequencing and Analysis of the Genome of Puccinia sorghi L Schw, the Causal Agent of Maize Common Rust.</title>
        <authorList>
            <person name="Rochi L."/>
            <person name="Burguener G."/>
            <person name="Darino M."/>
            <person name="Turjanski A."/>
            <person name="Kreff E."/>
            <person name="Dieguez M.J."/>
            <person name="Sacco F."/>
        </authorList>
    </citation>
    <scope>NUCLEOTIDE SEQUENCE [LARGE SCALE GENOMIC DNA]</scope>
    <source>
        <strain evidence="1 2">RO10H11247</strain>
    </source>
</reference>
<sequence length="93" mass="10672">MWMEEMMNKANESSFYNNMGMRVITTLKLQHLLESHGLGILVYMLITGLSNRKLQEKFQRSVSTILITINQLVKEITAHKALICMFISLPGNN</sequence>
<protein>
    <submittedName>
        <fullName evidence="1">Uncharacterized protein</fullName>
    </submittedName>
</protein>
<keyword evidence="2" id="KW-1185">Reference proteome</keyword>
<dbReference type="EMBL" id="LAVV01010845">
    <property type="protein sequence ID" value="KNZ48506.1"/>
    <property type="molecule type" value="Genomic_DNA"/>
</dbReference>
<dbReference type="AlphaFoldDB" id="A0A0L6UIZ3"/>
<name>A0A0L6UIZ3_9BASI</name>
<comment type="caution">
    <text evidence="1">The sequence shown here is derived from an EMBL/GenBank/DDBJ whole genome shotgun (WGS) entry which is preliminary data.</text>
</comment>
<dbReference type="VEuPathDB" id="FungiDB:VP01_5613g1"/>
<organism evidence="1 2">
    <name type="scientific">Puccinia sorghi</name>
    <dbReference type="NCBI Taxonomy" id="27349"/>
    <lineage>
        <taxon>Eukaryota</taxon>
        <taxon>Fungi</taxon>
        <taxon>Dikarya</taxon>
        <taxon>Basidiomycota</taxon>
        <taxon>Pucciniomycotina</taxon>
        <taxon>Pucciniomycetes</taxon>
        <taxon>Pucciniales</taxon>
        <taxon>Pucciniaceae</taxon>
        <taxon>Puccinia</taxon>
    </lineage>
</organism>
<feature type="non-terminal residue" evidence="1">
    <location>
        <position position="93"/>
    </location>
</feature>
<proteinExistence type="predicted"/>
<gene>
    <name evidence="1" type="ORF">VP01_5613g1</name>
</gene>
<evidence type="ECO:0000313" key="1">
    <source>
        <dbReference type="EMBL" id="KNZ48506.1"/>
    </source>
</evidence>
<accession>A0A0L6UIZ3</accession>
<dbReference type="OrthoDB" id="1681765at2759"/>
<evidence type="ECO:0000313" key="2">
    <source>
        <dbReference type="Proteomes" id="UP000037035"/>
    </source>
</evidence>
<dbReference type="Proteomes" id="UP000037035">
    <property type="component" value="Unassembled WGS sequence"/>
</dbReference>